<keyword evidence="11" id="KW-1185">Reference proteome</keyword>
<evidence type="ECO:0000256" key="8">
    <source>
        <dbReference type="RuleBase" id="RU000528"/>
    </source>
</evidence>
<dbReference type="Gene3D" id="1.10.20.10">
    <property type="entry name" value="Histone, subunit A"/>
    <property type="match status" value="1"/>
</dbReference>
<evidence type="ECO:0000256" key="7">
    <source>
        <dbReference type="ARBA" id="ARBA00023269"/>
    </source>
</evidence>
<evidence type="ECO:0000256" key="1">
    <source>
        <dbReference type="ARBA" id="ARBA00004123"/>
    </source>
</evidence>
<protein>
    <recommendedName>
        <fullName evidence="8">Histone H4</fullName>
    </recommendedName>
</protein>
<dbReference type="InterPro" id="IPR009072">
    <property type="entry name" value="Histone-fold"/>
</dbReference>
<keyword evidence="7 8" id="KW-0544">Nucleosome core</keyword>
<dbReference type="EMBL" id="KN817644">
    <property type="protein sequence ID" value="KJA15456.1"/>
    <property type="molecule type" value="Genomic_DNA"/>
</dbReference>
<feature type="region of interest" description="Disordered" evidence="9">
    <location>
        <begin position="1"/>
        <end position="38"/>
    </location>
</feature>
<organism evidence="10 11">
    <name type="scientific">Hypholoma sublateritium (strain FD-334 SS-4)</name>
    <dbReference type="NCBI Taxonomy" id="945553"/>
    <lineage>
        <taxon>Eukaryota</taxon>
        <taxon>Fungi</taxon>
        <taxon>Dikarya</taxon>
        <taxon>Basidiomycota</taxon>
        <taxon>Agaricomycotina</taxon>
        <taxon>Agaricomycetes</taxon>
        <taxon>Agaricomycetidae</taxon>
        <taxon>Agaricales</taxon>
        <taxon>Agaricineae</taxon>
        <taxon>Strophariaceae</taxon>
        <taxon>Hypholoma</taxon>
    </lineage>
</organism>
<evidence type="ECO:0000256" key="6">
    <source>
        <dbReference type="ARBA" id="ARBA00023242"/>
    </source>
</evidence>
<dbReference type="GO" id="GO:0000786">
    <property type="term" value="C:nucleosome"/>
    <property type="evidence" value="ECO:0007669"/>
    <property type="project" value="UniProtKB-KW"/>
</dbReference>
<evidence type="ECO:0000256" key="9">
    <source>
        <dbReference type="SAM" id="MobiDB-lite"/>
    </source>
</evidence>
<dbReference type="STRING" id="945553.A0A0D2NFI7"/>
<dbReference type="SUPFAM" id="SSF47113">
    <property type="entry name" value="Histone-fold"/>
    <property type="match status" value="1"/>
</dbReference>
<comment type="similarity">
    <text evidence="3 8">Belongs to the histone H4 family.</text>
</comment>
<dbReference type="GO" id="GO:0005634">
    <property type="term" value="C:nucleus"/>
    <property type="evidence" value="ECO:0007669"/>
    <property type="project" value="UniProtKB-SubCell"/>
</dbReference>
<evidence type="ECO:0000256" key="3">
    <source>
        <dbReference type="ARBA" id="ARBA00006564"/>
    </source>
</evidence>
<dbReference type="OrthoDB" id="3919494at2759"/>
<evidence type="ECO:0000313" key="10">
    <source>
        <dbReference type="EMBL" id="KJA15456.1"/>
    </source>
</evidence>
<dbReference type="Proteomes" id="UP000054270">
    <property type="component" value="Unassembled WGS sequence"/>
</dbReference>
<dbReference type="InterPro" id="IPR001951">
    <property type="entry name" value="Histone_H4"/>
</dbReference>
<evidence type="ECO:0000256" key="4">
    <source>
        <dbReference type="ARBA" id="ARBA00022454"/>
    </source>
</evidence>
<dbReference type="PRINTS" id="PR00623">
    <property type="entry name" value="HISTONEH4"/>
</dbReference>
<dbReference type="GO" id="GO:0003677">
    <property type="term" value="F:DNA binding"/>
    <property type="evidence" value="ECO:0007669"/>
    <property type="project" value="UniProtKB-KW"/>
</dbReference>
<dbReference type="GO" id="GO:0046982">
    <property type="term" value="F:protein heterodimerization activity"/>
    <property type="evidence" value="ECO:0007669"/>
    <property type="project" value="InterPro"/>
</dbReference>
<dbReference type="GO" id="GO:0030527">
    <property type="term" value="F:structural constituent of chromatin"/>
    <property type="evidence" value="ECO:0007669"/>
    <property type="project" value="InterPro"/>
</dbReference>
<sequence>MSGRGKGGKMYLQGLGQSGGKRHRKISRQSIQNLSAPPFRRLARRGGVKRISSRIYEEGRGVIRDYLFSILHDAVSYTDHCDKRQTVTTIDVVRALKRSGKTIYGFDA</sequence>
<dbReference type="CDD" id="cd22912">
    <property type="entry name" value="HFD_H4"/>
    <property type="match status" value="1"/>
</dbReference>
<reference evidence="11" key="1">
    <citation type="submission" date="2014-04" db="EMBL/GenBank/DDBJ databases">
        <title>Evolutionary Origins and Diversification of the Mycorrhizal Mutualists.</title>
        <authorList>
            <consortium name="DOE Joint Genome Institute"/>
            <consortium name="Mycorrhizal Genomics Consortium"/>
            <person name="Kohler A."/>
            <person name="Kuo A."/>
            <person name="Nagy L.G."/>
            <person name="Floudas D."/>
            <person name="Copeland A."/>
            <person name="Barry K.W."/>
            <person name="Cichocki N."/>
            <person name="Veneault-Fourrey C."/>
            <person name="LaButti K."/>
            <person name="Lindquist E.A."/>
            <person name="Lipzen A."/>
            <person name="Lundell T."/>
            <person name="Morin E."/>
            <person name="Murat C."/>
            <person name="Riley R."/>
            <person name="Ohm R."/>
            <person name="Sun H."/>
            <person name="Tunlid A."/>
            <person name="Henrissat B."/>
            <person name="Grigoriev I.V."/>
            <person name="Hibbett D.S."/>
            <person name="Martin F."/>
        </authorList>
    </citation>
    <scope>NUCLEOTIDE SEQUENCE [LARGE SCALE GENOMIC DNA]</scope>
    <source>
        <strain evidence="11">FD-334 SS-4</strain>
    </source>
</reference>
<comment type="subcellular location">
    <subcellularLocation>
        <location evidence="2">Chromosome</location>
    </subcellularLocation>
    <subcellularLocation>
        <location evidence="1">Nucleus</location>
    </subcellularLocation>
</comment>
<dbReference type="SMART" id="SM00417">
    <property type="entry name" value="H4"/>
    <property type="match status" value="1"/>
</dbReference>
<evidence type="ECO:0000256" key="5">
    <source>
        <dbReference type="ARBA" id="ARBA00023125"/>
    </source>
</evidence>
<evidence type="ECO:0000256" key="2">
    <source>
        <dbReference type="ARBA" id="ARBA00004286"/>
    </source>
</evidence>
<accession>A0A0D2NFI7</accession>
<comment type="subunit">
    <text evidence="8">The nucleosome is a histone octamer containing two molecules each of H2A, H2B, H3 and H4 assembled in one H3-H4 heterotetramer and two H2A-H2B heterodimers. The octamer wraps approximately 147 bp of DNA.</text>
</comment>
<keyword evidence="5 8" id="KW-0238">DNA-binding</keyword>
<gene>
    <name evidence="10" type="ORF">HYPSUDRAFT_80497</name>
</gene>
<keyword evidence="6 8" id="KW-0539">Nucleus</keyword>
<name>A0A0D2NFI7_HYPSF</name>
<comment type="function">
    <text evidence="8">Core component of nucleosome. Nucleosomes wrap and compact DNA into chromatin, limiting DNA accessibility to the cellular machineries which require DNA as a template. Histones thereby play a central role in transcription regulation, DNA repair, DNA replication and chromosomal stability. DNA accessibility is regulated via a complex set of post-translational modifications of histones, also called histone code, and nucleosome remodeling.</text>
</comment>
<dbReference type="PANTHER" id="PTHR10484">
    <property type="entry name" value="HISTONE H4"/>
    <property type="match status" value="1"/>
</dbReference>
<evidence type="ECO:0000313" key="11">
    <source>
        <dbReference type="Proteomes" id="UP000054270"/>
    </source>
</evidence>
<dbReference type="AlphaFoldDB" id="A0A0D2NFI7"/>
<proteinExistence type="inferred from homology"/>
<keyword evidence="4 8" id="KW-0158">Chromosome</keyword>